<evidence type="ECO:0000313" key="3">
    <source>
        <dbReference type="EMBL" id="KAJ1645045.1"/>
    </source>
</evidence>
<dbReference type="InterPro" id="IPR036397">
    <property type="entry name" value="RNaseH_sf"/>
</dbReference>
<dbReference type="CDD" id="cd09280">
    <property type="entry name" value="RNase_HI_eukaryote_like"/>
    <property type="match status" value="1"/>
</dbReference>
<evidence type="ECO:0000313" key="4">
    <source>
        <dbReference type="Proteomes" id="UP001145021"/>
    </source>
</evidence>
<dbReference type="Pfam" id="PF00075">
    <property type="entry name" value="RNase_H"/>
    <property type="match status" value="1"/>
</dbReference>
<comment type="caution">
    <text evidence="3">The sequence shown here is derived from an EMBL/GenBank/DDBJ whole genome shotgun (WGS) entry which is preliminary data.</text>
</comment>
<gene>
    <name evidence="3" type="ORF">LPJ64_003343</name>
</gene>
<dbReference type="GO" id="GO:0043137">
    <property type="term" value="P:DNA replication, removal of RNA primer"/>
    <property type="evidence" value="ECO:0007669"/>
    <property type="project" value="TreeGrafter"/>
</dbReference>
<evidence type="ECO:0000256" key="1">
    <source>
        <dbReference type="ARBA" id="ARBA00005300"/>
    </source>
</evidence>
<dbReference type="Gene3D" id="3.30.420.10">
    <property type="entry name" value="Ribonuclease H-like superfamily/Ribonuclease H"/>
    <property type="match status" value="1"/>
</dbReference>
<proteinExistence type="inferred from homology"/>
<organism evidence="3 4">
    <name type="scientific">Coemansia asiatica</name>
    <dbReference type="NCBI Taxonomy" id="1052880"/>
    <lineage>
        <taxon>Eukaryota</taxon>
        <taxon>Fungi</taxon>
        <taxon>Fungi incertae sedis</taxon>
        <taxon>Zoopagomycota</taxon>
        <taxon>Kickxellomycotina</taxon>
        <taxon>Kickxellomycetes</taxon>
        <taxon>Kickxellales</taxon>
        <taxon>Kickxellaceae</taxon>
        <taxon>Coemansia</taxon>
    </lineage>
</organism>
<dbReference type="AlphaFoldDB" id="A0A9W7XI24"/>
<dbReference type="InterPro" id="IPR002156">
    <property type="entry name" value="RNaseH_domain"/>
</dbReference>
<dbReference type="GO" id="GO:0003676">
    <property type="term" value="F:nucleic acid binding"/>
    <property type="evidence" value="ECO:0007669"/>
    <property type="project" value="InterPro"/>
</dbReference>
<evidence type="ECO:0000259" key="2">
    <source>
        <dbReference type="PROSITE" id="PS50879"/>
    </source>
</evidence>
<dbReference type="PANTHER" id="PTHR10642">
    <property type="entry name" value="RIBONUCLEASE H1"/>
    <property type="match status" value="1"/>
</dbReference>
<dbReference type="SUPFAM" id="SSF53098">
    <property type="entry name" value="Ribonuclease H-like"/>
    <property type="match status" value="1"/>
</dbReference>
<dbReference type="InterPro" id="IPR050092">
    <property type="entry name" value="RNase_H"/>
</dbReference>
<feature type="domain" description="RNase H type-1" evidence="2">
    <location>
        <begin position="1"/>
        <end position="143"/>
    </location>
</feature>
<name>A0A9W7XI24_9FUNG</name>
<dbReference type="EMBL" id="JANBOH010000127">
    <property type="protein sequence ID" value="KAJ1645045.1"/>
    <property type="molecule type" value="Genomic_DNA"/>
</dbReference>
<comment type="similarity">
    <text evidence="1">Belongs to the RNase H family.</text>
</comment>
<dbReference type="GO" id="GO:0004523">
    <property type="term" value="F:RNA-DNA hybrid ribonuclease activity"/>
    <property type="evidence" value="ECO:0007669"/>
    <property type="project" value="InterPro"/>
</dbReference>
<dbReference type="Proteomes" id="UP001145021">
    <property type="component" value="Unassembled WGS sequence"/>
</dbReference>
<sequence>MTTVYVDGSCLNNGLPNASAGVGIYFGPGDPRNFSGKVYGNLQSSSRAELDAVRRALAVTVSNKDSYPVVSPVTIKTDSQYAIDSLTNPDVGKATNVPNLDIINDFRRQYQGCGFTVYLAHVSGHADNPGNNAAHNLAIQGARS</sequence>
<dbReference type="PANTHER" id="PTHR10642:SF25">
    <property type="entry name" value="RNASE H TYPE-1 DOMAIN-CONTAINING PROTEIN"/>
    <property type="match status" value="1"/>
</dbReference>
<protein>
    <recommendedName>
        <fullName evidence="2">RNase H type-1 domain-containing protein</fullName>
    </recommendedName>
</protein>
<dbReference type="PROSITE" id="PS50879">
    <property type="entry name" value="RNASE_H_1"/>
    <property type="match status" value="1"/>
</dbReference>
<accession>A0A9W7XI24</accession>
<keyword evidence="4" id="KW-1185">Reference proteome</keyword>
<reference evidence="3" key="1">
    <citation type="submission" date="2022-07" db="EMBL/GenBank/DDBJ databases">
        <title>Phylogenomic reconstructions and comparative analyses of Kickxellomycotina fungi.</title>
        <authorList>
            <person name="Reynolds N.K."/>
            <person name="Stajich J.E."/>
            <person name="Barry K."/>
            <person name="Grigoriev I.V."/>
            <person name="Crous P."/>
            <person name="Smith M.E."/>
        </authorList>
    </citation>
    <scope>NUCLEOTIDE SEQUENCE</scope>
    <source>
        <strain evidence="3">NBRC 105413</strain>
    </source>
</reference>
<dbReference type="InterPro" id="IPR012337">
    <property type="entry name" value="RNaseH-like_sf"/>
</dbReference>